<evidence type="ECO:0000313" key="3">
    <source>
        <dbReference type="EMBL" id="KDR65643.1"/>
    </source>
</evidence>
<feature type="region of interest" description="Disordered" evidence="1">
    <location>
        <begin position="71"/>
        <end position="90"/>
    </location>
</feature>
<keyword evidence="2" id="KW-0472">Membrane</keyword>
<evidence type="ECO:0000256" key="2">
    <source>
        <dbReference type="SAM" id="Phobius"/>
    </source>
</evidence>
<evidence type="ECO:0000313" key="4">
    <source>
        <dbReference type="Proteomes" id="UP000027222"/>
    </source>
</evidence>
<reference evidence="4" key="1">
    <citation type="journal article" date="2014" name="Proc. Natl. Acad. Sci. U.S.A.">
        <title>Extensive sampling of basidiomycete genomes demonstrates inadequacy of the white-rot/brown-rot paradigm for wood decay fungi.</title>
        <authorList>
            <person name="Riley R."/>
            <person name="Salamov A.A."/>
            <person name="Brown D.W."/>
            <person name="Nagy L.G."/>
            <person name="Floudas D."/>
            <person name="Held B.W."/>
            <person name="Levasseur A."/>
            <person name="Lombard V."/>
            <person name="Morin E."/>
            <person name="Otillar R."/>
            <person name="Lindquist E.A."/>
            <person name="Sun H."/>
            <person name="LaButti K.M."/>
            <person name="Schmutz J."/>
            <person name="Jabbour D."/>
            <person name="Luo H."/>
            <person name="Baker S.E."/>
            <person name="Pisabarro A.G."/>
            <person name="Walton J.D."/>
            <person name="Blanchette R.A."/>
            <person name="Henrissat B."/>
            <person name="Martin F."/>
            <person name="Cullen D."/>
            <person name="Hibbett D.S."/>
            <person name="Grigoriev I.V."/>
        </authorList>
    </citation>
    <scope>NUCLEOTIDE SEQUENCE [LARGE SCALE GENOMIC DNA]</scope>
    <source>
        <strain evidence="4">CBS 339.88</strain>
    </source>
</reference>
<feature type="compositionally biased region" description="Low complexity" evidence="1">
    <location>
        <begin position="26"/>
        <end position="40"/>
    </location>
</feature>
<accession>A0A067SFV7</accession>
<name>A0A067SFV7_GALM3</name>
<feature type="region of interest" description="Disordered" evidence="1">
    <location>
        <begin position="97"/>
        <end position="143"/>
    </location>
</feature>
<proteinExistence type="predicted"/>
<protein>
    <submittedName>
        <fullName evidence="3">Uncharacterized protein</fullName>
    </submittedName>
</protein>
<keyword evidence="2" id="KW-0812">Transmembrane</keyword>
<dbReference type="EMBL" id="KL142437">
    <property type="protein sequence ID" value="KDR65643.1"/>
    <property type="molecule type" value="Genomic_DNA"/>
</dbReference>
<feature type="region of interest" description="Disordered" evidence="1">
    <location>
        <begin position="244"/>
        <end position="265"/>
    </location>
</feature>
<feature type="compositionally biased region" description="Pro residues" evidence="1">
    <location>
        <begin position="247"/>
        <end position="258"/>
    </location>
</feature>
<feature type="compositionally biased region" description="Low complexity" evidence="1">
    <location>
        <begin position="101"/>
        <end position="125"/>
    </location>
</feature>
<sequence>MPPKMRKKWMHRELEALTAGSGRDASLSQRSGSGSSAVGGHDLDGVFGGSAGGRVGLGIRIEDDLSYRDEQDTHLHLQSQRERERELEEAMAMPHPALPVSASLPGTSTSPSTTATSHPTSSATTKSQPPLAPQIQPLTPTLSPSLSVPPSLAASQPFFSDWHVAVELVRELVAAFASADFACLNVFFHHSIFFLLNFAFVHSLISLIFPFSRDSKHVPIFFFTFPPSVSFLAPFPVLSFQTQTNTPPLPPGPNPPLPPRRKPPRELRTLQGVIPQWSFLLVRPGKE</sequence>
<dbReference type="Proteomes" id="UP000027222">
    <property type="component" value="Unassembled WGS sequence"/>
</dbReference>
<organism evidence="3 4">
    <name type="scientific">Galerina marginata (strain CBS 339.88)</name>
    <dbReference type="NCBI Taxonomy" id="685588"/>
    <lineage>
        <taxon>Eukaryota</taxon>
        <taxon>Fungi</taxon>
        <taxon>Dikarya</taxon>
        <taxon>Basidiomycota</taxon>
        <taxon>Agaricomycotina</taxon>
        <taxon>Agaricomycetes</taxon>
        <taxon>Agaricomycetidae</taxon>
        <taxon>Agaricales</taxon>
        <taxon>Agaricineae</taxon>
        <taxon>Strophariaceae</taxon>
        <taxon>Galerina</taxon>
    </lineage>
</organism>
<keyword evidence="2" id="KW-1133">Transmembrane helix</keyword>
<feature type="region of interest" description="Disordered" evidence="1">
    <location>
        <begin position="14"/>
        <end position="54"/>
    </location>
</feature>
<dbReference type="AlphaFoldDB" id="A0A067SFV7"/>
<dbReference type="HOGENOM" id="CLU_969928_0_0_1"/>
<gene>
    <name evidence="3" type="ORF">GALMADRAFT_148510</name>
</gene>
<evidence type="ECO:0000256" key="1">
    <source>
        <dbReference type="SAM" id="MobiDB-lite"/>
    </source>
</evidence>
<feature type="compositionally biased region" description="Basic and acidic residues" evidence="1">
    <location>
        <begin position="71"/>
        <end position="88"/>
    </location>
</feature>
<feature type="transmembrane region" description="Helical" evidence="2">
    <location>
        <begin position="218"/>
        <end position="238"/>
    </location>
</feature>
<feature type="transmembrane region" description="Helical" evidence="2">
    <location>
        <begin position="192"/>
        <end position="212"/>
    </location>
</feature>
<keyword evidence="4" id="KW-1185">Reference proteome</keyword>